<dbReference type="AlphaFoldDB" id="A0A6A6SES0"/>
<evidence type="ECO:0000256" key="1">
    <source>
        <dbReference type="SAM" id="MobiDB-lite"/>
    </source>
</evidence>
<keyword evidence="4" id="KW-1185">Reference proteome</keyword>
<dbReference type="EMBL" id="MU006777">
    <property type="protein sequence ID" value="KAF2645772.1"/>
    <property type="molecule type" value="Genomic_DNA"/>
</dbReference>
<feature type="region of interest" description="Disordered" evidence="1">
    <location>
        <begin position="1"/>
        <end position="21"/>
    </location>
</feature>
<organism evidence="3 4">
    <name type="scientific">Massarina eburnea CBS 473.64</name>
    <dbReference type="NCBI Taxonomy" id="1395130"/>
    <lineage>
        <taxon>Eukaryota</taxon>
        <taxon>Fungi</taxon>
        <taxon>Dikarya</taxon>
        <taxon>Ascomycota</taxon>
        <taxon>Pezizomycotina</taxon>
        <taxon>Dothideomycetes</taxon>
        <taxon>Pleosporomycetidae</taxon>
        <taxon>Pleosporales</taxon>
        <taxon>Massarineae</taxon>
        <taxon>Massarinaceae</taxon>
        <taxon>Massarina</taxon>
    </lineage>
</organism>
<gene>
    <name evidence="3" type="ORF">P280DRAFT_465535</name>
</gene>
<feature type="compositionally biased region" description="Polar residues" evidence="1">
    <location>
        <begin position="1"/>
        <end position="16"/>
    </location>
</feature>
<dbReference type="InterPro" id="IPR056632">
    <property type="entry name" value="DUF7730"/>
</dbReference>
<protein>
    <recommendedName>
        <fullName evidence="2">DUF7730 domain-containing protein</fullName>
    </recommendedName>
</protein>
<dbReference type="Pfam" id="PF24864">
    <property type="entry name" value="DUF7730"/>
    <property type="match status" value="1"/>
</dbReference>
<evidence type="ECO:0000259" key="2">
    <source>
        <dbReference type="Pfam" id="PF24864"/>
    </source>
</evidence>
<dbReference type="PANTHER" id="PTHR38790:SF8">
    <property type="entry name" value="F-BOX DOMAIN-CONTAINING PROTEIN"/>
    <property type="match status" value="1"/>
</dbReference>
<dbReference type="OrthoDB" id="4757095at2759"/>
<accession>A0A6A6SES0</accession>
<proteinExistence type="predicted"/>
<name>A0A6A6SES0_9PLEO</name>
<dbReference type="Proteomes" id="UP000799753">
    <property type="component" value="Unassembled WGS sequence"/>
</dbReference>
<evidence type="ECO:0000313" key="4">
    <source>
        <dbReference type="Proteomes" id="UP000799753"/>
    </source>
</evidence>
<reference evidence="3" key="1">
    <citation type="journal article" date="2020" name="Stud. Mycol.">
        <title>101 Dothideomycetes genomes: a test case for predicting lifestyles and emergence of pathogens.</title>
        <authorList>
            <person name="Haridas S."/>
            <person name="Albert R."/>
            <person name="Binder M."/>
            <person name="Bloem J."/>
            <person name="Labutti K."/>
            <person name="Salamov A."/>
            <person name="Andreopoulos B."/>
            <person name="Baker S."/>
            <person name="Barry K."/>
            <person name="Bills G."/>
            <person name="Bluhm B."/>
            <person name="Cannon C."/>
            <person name="Castanera R."/>
            <person name="Culley D."/>
            <person name="Daum C."/>
            <person name="Ezra D."/>
            <person name="Gonzalez J."/>
            <person name="Henrissat B."/>
            <person name="Kuo A."/>
            <person name="Liang C."/>
            <person name="Lipzen A."/>
            <person name="Lutzoni F."/>
            <person name="Magnuson J."/>
            <person name="Mondo S."/>
            <person name="Nolan M."/>
            <person name="Ohm R."/>
            <person name="Pangilinan J."/>
            <person name="Park H.-J."/>
            <person name="Ramirez L."/>
            <person name="Alfaro M."/>
            <person name="Sun H."/>
            <person name="Tritt A."/>
            <person name="Yoshinaga Y."/>
            <person name="Zwiers L.-H."/>
            <person name="Turgeon B."/>
            <person name="Goodwin S."/>
            <person name="Spatafora J."/>
            <person name="Crous P."/>
            <person name="Grigoriev I."/>
        </authorList>
    </citation>
    <scope>NUCLEOTIDE SEQUENCE</scope>
    <source>
        <strain evidence="3">CBS 473.64</strain>
    </source>
</reference>
<feature type="domain" description="DUF7730" evidence="2">
    <location>
        <begin position="26"/>
        <end position="232"/>
    </location>
</feature>
<sequence>MNNNNKASLFSRTRPGNPSPKKIRGFMALPGEVRNQIYAYYFREDFRCEIAAKESTIDQLALKVPPKTIKLCVGITRGKKPVSNPLEEPILKTQQRSLRVSRPYGNYRRVHGESTKWENSLCALVLVCKQIHLESVVFLYQKTTFVFDAPKRINNFLRWVPLRNLAHVTKLQLCYIPYNGNGWDTKHRLSWTRVCKAFTKKMISLQDLTLYIYTAQSVRWFDLRQHFVQPLLHFRRLSVANPSKGPSNSPASLKMVKVHFSTYWSRTGFTQQPLTDASNHLHRLYGEAIGKAILGKSEDEAMEGFLDAWEGRYAMWKHHLQYNVTGW</sequence>
<evidence type="ECO:0000313" key="3">
    <source>
        <dbReference type="EMBL" id="KAF2645772.1"/>
    </source>
</evidence>
<dbReference type="PANTHER" id="PTHR38790">
    <property type="entry name" value="2EXR DOMAIN-CONTAINING PROTEIN-RELATED"/>
    <property type="match status" value="1"/>
</dbReference>